<dbReference type="Gene3D" id="3.20.20.140">
    <property type="entry name" value="Metal-dependent hydrolases"/>
    <property type="match status" value="1"/>
</dbReference>
<dbReference type="PATRIC" id="fig|880071.3.peg.1978"/>
<protein>
    <submittedName>
        <fullName evidence="2">Amidohydrolase, imidazolonepropionase</fullName>
    </submittedName>
</protein>
<proteinExistence type="predicted"/>
<keyword evidence="3" id="KW-1185">Reference proteome</keyword>
<keyword evidence="2" id="KW-0378">Hydrolase</keyword>
<dbReference type="SUPFAM" id="SSF51338">
    <property type="entry name" value="Composite domain of metallo-dependent hydrolases"/>
    <property type="match status" value="1"/>
</dbReference>
<dbReference type="Pfam" id="PF07969">
    <property type="entry name" value="Amidohydro_3"/>
    <property type="match status" value="1"/>
</dbReference>
<name>I4AK91_BERLS</name>
<dbReference type="PANTHER" id="PTHR43135">
    <property type="entry name" value="ALPHA-D-RIBOSE 1-METHYLPHOSPHONATE 5-TRIPHOSPHATE DIPHOSPHATASE"/>
    <property type="match status" value="1"/>
</dbReference>
<dbReference type="SUPFAM" id="SSF51556">
    <property type="entry name" value="Metallo-dependent hydrolases"/>
    <property type="match status" value="1"/>
</dbReference>
<evidence type="ECO:0000313" key="2">
    <source>
        <dbReference type="EMBL" id="AFM04376.1"/>
    </source>
</evidence>
<dbReference type="RefSeq" id="WP_014797826.1">
    <property type="nucleotide sequence ID" value="NC_018018.1"/>
</dbReference>
<accession>I4AK91</accession>
<sequence precursor="true">MTHITRIMQLKKISNFVFLFLLFTCFFISLNSYSQTPLPAEKQSQPIVLKNATLHIGDGKTIIENGSVRFENGKITSLGKSTSVSEENAKIVDLTGKHIYPSLILANNTLGLSEVDAVRASIDKAEVGDLNPNIRAISAYNTESDVTMTVRTNGVLIAQATPRGSLVAGLSSVVNLDAWNWEDASLKMDDGLHIYMPAYMQKGGWWAAPAEPKKAKEKERNAKIEKIKSLLSEAKAYNQIEKPTPKNLKLASIKGLFDGTMRLYLHAEWAKDIIEGVSFAKEIGVQKVVIVGGYDSWQVAEFLKKNQVPVIVGRTTELPQRTDDDIDAPFKLPYLLEKAGVEYCLNYAGGMETMGARNLPFSAGMAVAFGLTKEQALAAITSKVAFILGIDERVGTLEIGKDASIVVSEGDILDMTTNKVIHAFIEGREIDLNNKQKILYQKYKTRIENMKE</sequence>
<dbReference type="InterPro" id="IPR011059">
    <property type="entry name" value="Metal-dep_hydrolase_composite"/>
</dbReference>
<gene>
    <name evidence="2" type="ordered locus">Fleli_1992</name>
</gene>
<organism evidence="2 3">
    <name type="scientific">Bernardetia litoralis (strain ATCC 23117 / DSM 6794 / NBRC 15988 / NCIMB 1366 / Fx l1 / Sio-4)</name>
    <name type="common">Flexibacter litoralis</name>
    <dbReference type="NCBI Taxonomy" id="880071"/>
    <lineage>
        <taxon>Bacteria</taxon>
        <taxon>Pseudomonadati</taxon>
        <taxon>Bacteroidota</taxon>
        <taxon>Cytophagia</taxon>
        <taxon>Cytophagales</taxon>
        <taxon>Bernardetiaceae</taxon>
        <taxon>Bernardetia</taxon>
    </lineage>
</organism>
<dbReference type="PANTHER" id="PTHR43135:SF3">
    <property type="entry name" value="ALPHA-D-RIBOSE 1-METHYLPHOSPHONATE 5-TRIPHOSPHATE DIPHOSPHATASE"/>
    <property type="match status" value="1"/>
</dbReference>
<dbReference type="GO" id="GO:0016810">
    <property type="term" value="F:hydrolase activity, acting on carbon-nitrogen (but not peptide) bonds"/>
    <property type="evidence" value="ECO:0007669"/>
    <property type="project" value="InterPro"/>
</dbReference>
<dbReference type="HOGENOM" id="CLU_046987_1_0_10"/>
<dbReference type="EMBL" id="CP003345">
    <property type="protein sequence ID" value="AFM04376.1"/>
    <property type="molecule type" value="Genomic_DNA"/>
</dbReference>
<dbReference type="STRING" id="880071.Fleli_1992"/>
<dbReference type="Proteomes" id="UP000006054">
    <property type="component" value="Chromosome"/>
</dbReference>
<feature type="domain" description="Amidohydrolase 3" evidence="1">
    <location>
        <begin position="371"/>
        <end position="419"/>
    </location>
</feature>
<evidence type="ECO:0000259" key="1">
    <source>
        <dbReference type="Pfam" id="PF07969"/>
    </source>
</evidence>
<dbReference type="InterPro" id="IPR051781">
    <property type="entry name" value="Metallo-dep_Hydrolase"/>
</dbReference>
<dbReference type="InterPro" id="IPR013108">
    <property type="entry name" value="Amidohydro_3"/>
</dbReference>
<dbReference type="InterPro" id="IPR032466">
    <property type="entry name" value="Metal_Hydrolase"/>
</dbReference>
<dbReference type="AlphaFoldDB" id="I4AK91"/>
<evidence type="ECO:0000313" key="3">
    <source>
        <dbReference type="Proteomes" id="UP000006054"/>
    </source>
</evidence>
<dbReference type="KEGG" id="fli:Fleli_1992"/>
<dbReference type="eggNOG" id="COG1228">
    <property type="taxonomic scope" value="Bacteria"/>
</dbReference>
<reference evidence="3" key="1">
    <citation type="submission" date="2012-06" db="EMBL/GenBank/DDBJ databases">
        <title>The complete genome of Flexibacter litoralis DSM 6794.</title>
        <authorList>
            <person name="Lucas S."/>
            <person name="Copeland A."/>
            <person name="Lapidus A."/>
            <person name="Glavina del Rio T."/>
            <person name="Dalin E."/>
            <person name="Tice H."/>
            <person name="Bruce D."/>
            <person name="Goodwin L."/>
            <person name="Pitluck S."/>
            <person name="Peters L."/>
            <person name="Ovchinnikova G."/>
            <person name="Lu M."/>
            <person name="Kyrpides N."/>
            <person name="Mavromatis K."/>
            <person name="Ivanova N."/>
            <person name="Brettin T."/>
            <person name="Detter J.C."/>
            <person name="Han C."/>
            <person name="Larimer F."/>
            <person name="Land M."/>
            <person name="Hauser L."/>
            <person name="Markowitz V."/>
            <person name="Cheng J.-F."/>
            <person name="Hugenholtz P."/>
            <person name="Woyke T."/>
            <person name="Wu D."/>
            <person name="Spring S."/>
            <person name="Lang E."/>
            <person name="Kopitz M."/>
            <person name="Brambilla E."/>
            <person name="Klenk H.-P."/>
            <person name="Eisen J.A."/>
        </authorList>
    </citation>
    <scope>NUCLEOTIDE SEQUENCE [LARGE SCALE GENOMIC DNA]</scope>
    <source>
        <strain evidence="3">ATCC 23117 / DSM 6794 / NBRC 15988 / NCIMB 1366 / Sio-4</strain>
    </source>
</reference>